<dbReference type="Gene3D" id="2.30.30.40">
    <property type="entry name" value="SH3 Domains"/>
    <property type="match status" value="1"/>
</dbReference>
<accession>A0A5A7MVM7</accession>
<feature type="domain" description="CheW-like" evidence="1">
    <location>
        <begin position="6"/>
        <end position="146"/>
    </location>
</feature>
<dbReference type="Gene3D" id="2.40.50.180">
    <property type="entry name" value="CheA-289, Domain 4"/>
    <property type="match status" value="1"/>
</dbReference>
<dbReference type="EMBL" id="BKCL01000004">
    <property type="protein sequence ID" value="GEQ97911.1"/>
    <property type="molecule type" value="Genomic_DNA"/>
</dbReference>
<dbReference type="EMBL" id="BKCM01000002">
    <property type="protein sequence ID" value="GEQ99967.1"/>
    <property type="molecule type" value="Genomic_DNA"/>
</dbReference>
<dbReference type="Proteomes" id="UP000325187">
    <property type="component" value="Unassembled WGS sequence"/>
</dbReference>
<evidence type="ECO:0000313" key="3">
    <source>
        <dbReference type="EMBL" id="GEQ99967.1"/>
    </source>
</evidence>
<dbReference type="Proteomes" id="UP000322084">
    <property type="component" value="Unassembled WGS sequence"/>
</dbReference>
<dbReference type="SMART" id="SM00260">
    <property type="entry name" value="CheW"/>
    <property type="match status" value="1"/>
</dbReference>
<dbReference type="InterPro" id="IPR002545">
    <property type="entry name" value="CheW-lke_dom"/>
</dbReference>
<protein>
    <submittedName>
        <fullName evidence="2">Chemotaxis protein CheW</fullName>
    </submittedName>
</protein>
<dbReference type="PROSITE" id="PS50851">
    <property type="entry name" value="CHEW"/>
    <property type="match status" value="1"/>
</dbReference>
<accession>A0A5A7MPM8</accession>
<dbReference type="InterPro" id="IPR039315">
    <property type="entry name" value="CheW"/>
</dbReference>
<dbReference type="SUPFAM" id="SSF50341">
    <property type="entry name" value="CheW-like"/>
    <property type="match status" value="1"/>
</dbReference>
<comment type="caution">
    <text evidence="2">The sequence shown here is derived from an EMBL/GenBank/DDBJ whole genome shotgun (WGS) entry which is preliminary data.</text>
</comment>
<keyword evidence="5" id="KW-1185">Reference proteome</keyword>
<evidence type="ECO:0000313" key="5">
    <source>
        <dbReference type="Proteomes" id="UP000325187"/>
    </source>
</evidence>
<dbReference type="GO" id="GO:0005829">
    <property type="term" value="C:cytosol"/>
    <property type="evidence" value="ECO:0007669"/>
    <property type="project" value="TreeGrafter"/>
</dbReference>
<reference evidence="4 5" key="1">
    <citation type="submission" date="2019-09" db="EMBL/GenBank/DDBJ databases">
        <title>NBRP : Genome information of microbial organism related human and environment.</title>
        <authorList>
            <person name="Hattori M."/>
            <person name="Oshima K."/>
            <person name="Inaba H."/>
            <person name="Suda W."/>
            <person name="Sakamoto M."/>
            <person name="Iino T."/>
            <person name="Kitahara M."/>
            <person name="Oshida Y."/>
            <person name="Iida T."/>
            <person name="Kudo T."/>
            <person name="Itoh T."/>
            <person name="Ohkuma M."/>
        </authorList>
    </citation>
    <scope>NUCLEOTIDE SEQUENCE [LARGE SCALE GENOMIC DNA]</scope>
    <source>
        <strain evidence="2 4">Hi-2</strain>
        <strain evidence="3 5">Mie-1</strain>
    </source>
</reference>
<dbReference type="AlphaFoldDB" id="A0A5A7MPM8"/>
<organism evidence="2 4">
    <name type="scientific">Iodidimonas gelatinilytica</name>
    <dbReference type="NCBI Taxonomy" id="1236966"/>
    <lineage>
        <taxon>Bacteria</taxon>
        <taxon>Pseudomonadati</taxon>
        <taxon>Pseudomonadota</taxon>
        <taxon>Alphaproteobacteria</taxon>
        <taxon>Iodidimonadales</taxon>
        <taxon>Iodidimonadaceae</taxon>
        <taxon>Iodidimonas</taxon>
    </lineage>
</organism>
<dbReference type="RefSeq" id="WP_150000304.1">
    <property type="nucleotide sequence ID" value="NZ_BKCL01000004.1"/>
</dbReference>
<gene>
    <name evidence="2" type="ORF">JCM17844_15480</name>
    <name evidence="3" type="ORF">JCM17845_05910</name>
</gene>
<evidence type="ECO:0000313" key="4">
    <source>
        <dbReference type="Proteomes" id="UP000322084"/>
    </source>
</evidence>
<sequence>MASSLGHEFVTMRLEGQLLGIPVLAVQDVLSAQKITSIPLAPGWVAGVLNLRGRIVTAINMRERMGFGPRANGGKDMSIVVEFHGEPYSLQIDRVGDVLNLENETMEKNPVTMDQRWREVSRGIYRLDGELLAILDVERVLGSAEGAVAA</sequence>
<name>A0A5A7MPM8_9PROT</name>
<dbReference type="Pfam" id="PF01584">
    <property type="entry name" value="CheW"/>
    <property type="match status" value="1"/>
</dbReference>
<dbReference type="CDD" id="cd00732">
    <property type="entry name" value="CheW"/>
    <property type="match status" value="1"/>
</dbReference>
<dbReference type="InterPro" id="IPR036061">
    <property type="entry name" value="CheW-like_dom_sf"/>
</dbReference>
<evidence type="ECO:0000259" key="1">
    <source>
        <dbReference type="PROSITE" id="PS50851"/>
    </source>
</evidence>
<dbReference type="PANTHER" id="PTHR22617">
    <property type="entry name" value="CHEMOTAXIS SENSOR HISTIDINE KINASE-RELATED"/>
    <property type="match status" value="1"/>
</dbReference>
<dbReference type="GO" id="GO:0007165">
    <property type="term" value="P:signal transduction"/>
    <property type="evidence" value="ECO:0007669"/>
    <property type="project" value="InterPro"/>
</dbReference>
<dbReference type="GO" id="GO:0006935">
    <property type="term" value="P:chemotaxis"/>
    <property type="evidence" value="ECO:0007669"/>
    <property type="project" value="InterPro"/>
</dbReference>
<proteinExistence type="predicted"/>
<evidence type="ECO:0000313" key="2">
    <source>
        <dbReference type="EMBL" id="GEQ97911.1"/>
    </source>
</evidence>
<dbReference type="PANTHER" id="PTHR22617:SF23">
    <property type="entry name" value="CHEMOTAXIS PROTEIN CHEW"/>
    <property type="match status" value="1"/>
</dbReference>